<dbReference type="Proteomes" id="UP000572863">
    <property type="component" value="Unassembled WGS sequence"/>
</dbReference>
<evidence type="ECO:0000313" key="4">
    <source>
        <dbReference type="Proteomes" id="UP000572863"/>
    </source>
</evidence>
<sequence length="104" mass="11640">MERIYYFKNLVIGLVLFAICVYASKSSGYQALYFIVACISTFLFPLSKRLIENIAFRYAGKDVWSSAPLMTGARSGGYALLWLLCFGFAIPLGGGYLIWLCVKK</sequence>
<evidence type="ECO:0000256" key="1">
    <source>
        <dbReference type="ARBA" id="ARBA00023025"/>
    </source>
</evidence>
<keyword evidence="4" id="KW-1185">Reference proteome</keyword>
<keyword evidence="1" id="KW-0079">Bacteriocin immunity</keyword>
<evidence type="ECO:0008006" key="5">
    <source>
        <dbReference type="Google" id="ProtNLM"/>
    </source>
</evidence>
<keyword evidence="2" id="KW-0812">Transmembrane</keyword>
<evidence type="ECO:0000313" key="3">
    <source>
        <dbReference type="EMBL" id="NWD95814.1"/>
    </source>
</evidence>
<accession>A0ABX2QVG0</accession>
<name>A0ABX2QVG0_9PSED</name>
<feature type="transmembrane region" description="Helical" evidence="2">
    <location>
        <begin position="6"/>
        <end position="24"/>
    </location>
</feature>
<keyword evidence="2" id="KW-0472">Membrane</keyword>
<dbReference type="Pfam" id="PF03526">
    <property type="entry name" value="Microcin"/>
    <property type="match status" value="1"/>
</dbReference>
<dbReference type="InterPro" id="IPR003061">
    <property type="entry name" value="Microcin"/>
</dbReference>
<comment type="caution">
    <text evidence="3">The sequence shown here is derived from an EMBL/GenBank/DDBJ whole genome shotgun (WGS) entry which is preliminary data.</text>
</comment>
<proteinExistence type="predicted"/>
<keyword evidence="2" id="KW-1133">Transmembrane helix</keyword>
<organism evidence="3 4">
    <name type="scientific">Pseudomonas reactans</name>
    <dbReference type="NCBI Taxonomy" id="117680"/>
    <lineage>
        <taxon>Bacteria</taxon>
        <taxon>Pseudomonadati</taxon>
        <taxon>Pseudomonadota</taxon>
        <taxon>Gammaproteobacteria</taxon>
        <taxon>Pseudomonadales</taxon>
        <taxon>Pseudomonadaceae</taxon>
        <taxon>Pseudomonas</taxon>
    </lineage>
</organism>
<reference evidence="3 4" key="1">
    <citation type="submission" date="2020-04" db="EMBL/GenBank/DDBJ databases">
        <title>Molecular characterization of pseudomonads from Agaricus bisporus reveal novel blotch 2 pathogens in Western Europe.</title>
        <authorList>
            <person name="Taparia T."/>
            <person name="Krijger M."/>
            <person name="Haynes E."/>
            <person name="Elpinstone J.G."/>
            <person name="Noble R."/>
            <person name="Van Der Wolf J."/>
        </authorList>
    </citation>
    <scope>NUCLEOTIDE SEQUENCE [LARGE SCALE GENOMIC DNA]</scope>
    <source>
        <strain evidence="3 4">P7774</strain>
    </source>
</reference>
<protein>
    <recommendedName>
        <fullName evidence="5">Colicin E1 (Microcin) immunity protein</fullName>
    </recommendedName>
</protein>
<evidence type="ECO:0000256" key="2">
    <source>
        <dbReference type="SAM" id="Phobius"/>
    </source>
</evidence>
<feature type="transmembrane region" description="Helical" evidence="2">
    <location>
        <begin position="31"/>
        <end position="47"/>
    </location>
</feature>
<feature type="transmembrane region" description="Helical" evidence="2">
    <location>
        <begin position="79"/>
        <end position="102"/>
    </location>
</feature>
<gene>
    <name evidence="3" type="ORF">HX871_15385</name>
</gene>
<dbReference type="EMBL" id="JACARY010000026">
    <property type="protein sequence ID" value="NWD95814.1"/>
    <property type="molecule type" value="Genomic_DNA"/>
</dbReference>